<protein>
    <recommendedName>
        <fullName evidence="4">F-box domain-containing protein</fullName>
    </recommendedName>
</protein>
<keyword evidence="3" id="KW-1185">Reference proteome</keyword>
<proteinExistence type="predicted"/>
<feature type="region of interest" description="Disordered" evidence="1">
    <location>
        <begin position="1"/>
        <end position="45"/>
    </location>
</feature>
<comment type="caution">
    <text evidence="2">The sequence shown here is derived from an EMBL/GenBank/DDBJ whole genome shotgun (WGS) entry which is preliminary data.</text>
</comment>
<reference evidence="2" key="1">
    <citation type="submission" date="2022-11" db="EMBL/GenBank/DDBJ databases">
        <authorList>
            <person name="Kikuchi T."/>
        </authorList>
    </citation>
    <scope>NUCLEOTIDE SEQUENCE</scope>
    <source>
        <strain evidence="2">PS1010</strain>
    </source>
</reference>
<accession>A0A9P1IIN6</accession>
<name>A0A9P1IIN6_9PELO</name>
<feature type="compositionally biased region" description="Basic and acidic residues" evidence="1">
    <location>
        <begin position="18"/>
        <end position="45"/>
    </location>
</feature>
<evidence type="ECO:0000256" key="1">
    <source>
        <dbReference type="SAM" id="MobiDB-lite"/>
    </source>
</evidence>
<dbReference type="Proteomes" id="UP001152747">
    <property type="component" value="Unassembled WGS sequence"/>
</dbReference>
<dbReference type="EMBL" id="CANHGI010000003">
    <property type="protein sequence ID" value="CAI5445593.1"/>
    <property type="molecule type" value="Genomic_DNA"/>
</dbReference>
<evidence type="ECO:0000313" key="2">
    <source>
        <dbReference type="EMBL" id="CAI5445593.1"/>
    </source>
</evidence>
<feature type="compositionally biased region" description="Basic residues" evidence="1">
    <location>
        <begin position="1"/>
        <end position="17"/>
    </location>
</feature>
<organism evidence="2 3">
    <name type="scientific">Caenorhabditis angaria</name>
    <dbReference type="NCBI Taxonomy" id="860376"/>
    <lineage>
        <taxon>Eukaryota</taxon>
        <taxon>Metazoa</taxon>
        <taxon>Ecdysozoa</taxon>
        <taxon>Nematoda</taxon>
        <taxon>Chromadorea</taxon>
        <taxon>Rhabditida</taxon>
        <taxon>Rhabditina</taxon>
        <taxon>Rhabditomorpha</taxon>
        <taxon>Rhabditoidea</taxon>
        <taxon>Rhabditidae</taxon>
        <taxon>Peloderinae</taxon>
        <taxon>Caenorhabditis</taxon>
    </lineage>
</organism>
<evidence type="ECO:0008006" key="4">
    <source>
        <dbReference type="Google" id="ProtNLM"/>
    </source>
</evidence>
<dbReference type="AlphaFoldDB" id="A0A9P1IIN6"/>
<sequence length="369" mass="43119">MARKRTRRFTRTPKKNKKELGPSRKKAKNDVENKEENRKMKVEKSKNGLKIDEDELSIILDVPIDVSDWIINLMTPDDRARFAQCAKVTNEAVQRSKNYIYSLSFCETVTDILIYISHQPKEIYSTNQIDNAYDTHYKFDKIGKKRFKYYTAGSTSDKDPLDDDVDSNEISCQLFKQLISKHQKSIRALSLKIYDNRHFDFGFENLCNLKELSLSGDFDISPIMSKIHQPLDNLYIKVNDHNWMNSNYLELILKTRITLKIPSYSLTDEQFLKLRARDLECMIGDLSEETIAEFVKSYKNGTINRNAGYYVWAFTNESTFDVRKLWALLGSVDPAVRLSKLLPIKHSTKRKIAYLNFENNVLKWRNMMG</sequence>
<evidence type="ECO:0000313" key="3">
    <source>
        <dbReference type="Proteomes" id="UP001152747"/>
    </source>
</evidence>
<gene>
    <name evidence="2" type="ORF">CAMP_LOCUS8230</name>
</gene>